<evidence type="ECO:0000313" key="2">
    <source>
        <dbReference type="Proteomes" id="UP001295444"/>
    </source>
</evidence>
<dbReference type="AlphaFoldDB" id="A0AAD1RMK2"/>
<gene>
    <name evidence="1" type="ORF">PECUL_23A005084</name>
</gene>
<reference evidence="1" key="1">
    <citation type="submission" date="2022-03" db="EMBL/GenBank/DDBJ databases">
        <authorList>
            <person name="Alioto T."/>
            <person name="Alioto T."/>
            <person name="Gomez Garrido J."/>
        </authorList>
    </citation>
    <scope>NUCLEOTIDE SEQUENCE</scope>
</reference>
<protein>
    <submittedName>
        <fullName evidence="1">Uncharacterized protein</fullName>
    </submittedName>
</protein>
<dbReference type="Gene3D" id="3.30.250.20">
    <property type="entry name" value="L1 transposable element, C-terminal domain"/>
    <property type="match status" value="1"/>
</dbReference>
<dbReference type="Proteomes" id="UP001295444">
    <property type="component" value="Chromosome 03"/>
</dbReference>
<name>A0AAD1RMK2_PELCU</name>
<dbReference type="EMBL" id="OW240914">
    <property type="protein sequence ID" value="CAH2274844.1"/>
    <property type="molecule type" value="Genomic_DNA"/>
</dbReference>
<accession>A0AAD1RMK2</accession>
<evidence type="ECO:0000313" key="1">
    <source>
        <dbReference type="EMBL" id="CAH2274844.1"/>
    </source>
</evidence>
<sequence length="280" mass="32205">MSEDSQQPTDSRACSPPDWYSLFASLPKKEDLQTFLAEVRTTLRSEITTLRTFLSDLEGRVRALETAGPPAPNTAQHTRDTQLRQITDLRLHVEDLDNRSRRHNIRAPRRMAMYRQSTPCPPPQTNAISTPERHHMPHPRLPAEGTHNERGEVREDLEDWGGHRVELYNDLSHITLQTRRALRPITTALQDQQIRYCWQFPFALVARKGNMEATIRTPTVPIFLDALGLPPIQIRDWSDCPLNDRSLGRPVTHTFATADQNGGYCRQRRLATHGHLRRHL</sequence>
<keyword evidence="2" id="KW-1185">Reference proteome</keyword>
<dbReference type="InterPro" id="IPR042566">
    <property type="entry name" value="L1_C"/>
</dbReference>
<organism evidence="1 2">
    <name type="scientific">Pelobates cultripes</name>
    <name type="common">Western spadefoot toad</name>
    <dbReference type="NCBI Taxonomy" id="61616"/>
    <lineage>
        <taxon>Eukaryota</taxon>
        <taxon>Metazoa</taxon>
        <taxon>Chordata</taxon>
        <taxon>Craniata</taxon>
        <taxon>Vertebrata</taxon>
        <taxon>Euteleostomi</taxon>
        <taxon>Amphibia</taxon>
        <taxon>Batrachia</taxon>
        <taxon>Anura</taxon>
        <taxon>Pelobatoidea</taxon>
        <taxon>Pelobatidae</taxon>
        <taxon>Pelobates</taxon>
    </lineage>
</organism>
<proteinExistence type="predicted"/>